<dbReference type="Proteomes" id="UP001379533">
    <property type="component" value="Chromosome"/>
</dbReference>
<dbReference type="Pfam" id="PF08281">
    <property type="entry name" value="Sigma70_r4_2"/>
    <property type="match status" value="1"/>
</dbReference>
<dbReference type="NCBIfam" id="TIGR02937">
    <property type="entry name" value="sigma70-ECF"/>
    <property type="match status" value="1"/>
</dbReference>
<evidence type="ECO:0000313" key="5">
    <source>
        <dbReference type="Proteomes" id="UP001379533"/>
    </source>
</evidence>
<dbReference type="RefSeq" id="WP_394850871.1">
    <property type="nucleotide sequence ID" value="NZ_CP089982.1"/>
</dbReference>
<protein>
    <submittedName>
        <fullName evidence="4">Sigma-70 family RNA polymerase sigma factor</fullName>
    </submittedName>
</protein>
<name>A0ABZ2KNI2_9BACT</name>
<keyword evidence="5" id="KW-1185">Reference proteome</keyword>
<organism evidence="4 5">
    <name type="scientific">Pendulispora brunnea</name>
    <dbReference type="NCBI Taxonomy" id="2905690"/>
    <lineage>
        <taxon>Bacteria</taxon>
        <taxon>Pseudomonadati</taxon>
        <taxon>Myxococcota</taxon>
        <taxon>Myxococcia</taxon>
        <taxon>Myxococcales</taxon>
        <taxon>Sorangiineae</taxon>
        <taxon>Pendulisporaceae</taxon>
        <taxon>Pendulispora</taxon>
    </lineage>
</organism>
<accession>A0ABZ2KNI2</accession>
<evidence type="ECO:0000259" key="2">
    <source>
        <dbReference type="Pfam" id="PF04542"/>
    </source>
</evidence>
<sequence>MHADPDGTAANLDEAASIFAGVRRRLFGLAYRMLGSKAEAEDVVQEVWLRWQTYDERSQVLDPAAFLVTTAVRLAINAVQSARARRETYIGPWLPEPVDTHADPELGAVRGEALEIAVLFLLEKLSATERAAYVLREAFDYAYSQIAAILEINEANARQLVTRARTHLASERRTPVSPAEQRRLLGTFLKAAQAGDRTALESLFVADIANYSDGGGIRGVARVPVVGRATVAKFVASFPEKFWGGVEFTWVEANARASILISRDGKAFGLVTLDASEQGIERLLWVMNPAKLDDVASCLGSAQR</sequence>
<evidence type="ECO:0000313" key="4">
    <source>
        <dbReference type="EMBL" id="WXB00232.1"/>
    </source>
</evidence>
<dbReference type="SUPFAM" id="SSF54427">
    <property type="entry name" value="NTF2-like"/>
    <property type="match status" value="1"/>
</dbReference>
<evidence type="ECO:0000256" key="1">
    <source>
        <dbReference type="ARBA" id="ARBA00011344"/>
    </source>
</evidence>
<dbReference type="InterPro" id="IPR032710">
    <property type="entry name" value="NTF2-like_dom_sf"/>
</dbReference>
<feature type="domain" description="RNA polymerase sigma factor 70 region 4 type 2" evidence="3">
    <location>
        <begin position="118"/>
        <end position="168"/>
    </location>
</feature>
<dbReference type="InterPro" id="IPR007627">
    <property type="entry name" value="RNA_pol_sigma70_r2"/>
</dbReference>
<dbReference type="InterPro" id="IPR036388">
    <property type="entry name" value="WH-like_DNA-bd_sf"/>
</dbReference>
<dbReference type="InterPro" id="IPR052704">
    <property type="entry name" value="ECF_Sigma-70_Domain"/>
</dbReference>
<dbReference type="PANTHER" id="PTHR30173:SF36">
    <property type="entry name" value="ECF RNA POLYMERASE SIGMA FACTOR SIGJ"/>
    <property type="match status" value="1"/>
</dbReference>
<dbReference type="Gene3D" id="1.10.1740.10">
    <property type="match status" value="1"/>
</dbReference>
<dbReference type="InterPro" id="IPR013325">
    <property type="entry name" value="RNA_pol_sigma_r2"/>
</dbReference>
<dbReference type="EMBL" id="CP089982">
    <property type="protein sequence ID" value="WXB00232.1"/>
    <property type="molecule type" value="Genomic_DNA"/>
</dbReference>
<comment type="subunit">
    <text evidence="1">Interacts transiently with the RNA polymerase catalytic core formed by RpoA, RpoB, RpoC and RpoZ (2 alpha, 1 beta, 1 beta' and 1 omega subunit) to form the RNA polymerase holoenzyme that can initiate transcription.</text>
</comment>
<dbReference type="InterPro" id="IPR013249">
    <property type="entry name" value="RNA_pol_sigma70_r4_t2"/>
</dbReference>
<dbReference type="InterPro" id="IPR013324">
    <property type="entry name" value="RNA_pol_sigma_r3/r4-like"/>
</dbReference>
<feature type="domain" description="RNA polymerase sigma-70 region 2" evidence="2">
    <location>
        <begin position="22"/>
        <end position="83"/>
    </location>
</feature>
<evidence type="ECO:0000259" key="3">
    <source>
        <dbReference type="Pfam" id="PF08281"/>
    </source>
</evidence>
<dbReference type="Gene3D" id="1.10.10.10">
    <property type="entry name" value="Winged helix-like DNA-binding domain superfamily/Winged helix DNA-binding domain"/>
    <property type="match status" value="1"/>
</dbReference>
<dbReference type="SUPFAM" id="SSF88946">
    <property type="entry name" value="Sigma2 domain of RNA polymerase sigma factors"/>
    <property type="match status" value="1"/>
</dbReference>
<gene>
    <name evidence="4" type="ORF">LZC95_27830</name>
</gene>
<dbReference type="Pfam" id="PF04542">
    <property type="entry name" value="Sigma70_r2"/>
    <property type="match status" value="1"/>
</dbReference>
<reference evidence="4 5" key="1">
    <citation type="submission" date="2021-12" db="EMBL/GenBank/DDBJ databases">
        <title>Discovery of the Pendulisporaceae a myxobacterial family with distinct sporulation behavior and unique specialized metabolism.</title>
        <authorList>
            <person name="Garcia R."/>
            <person name="Popoff A."/>
            <person name="Bader C.D."/>
            <person name="Loehr J."/>
            <person name="Walesch S."/>
            <person name="Walt C."/>
            <person name="Boldt J."/>
            <person name="Bunk B."/>
            <person name="Haeckl F.J.F.P.J."/>
            <person name="Gunesch A.P."/>
            <person name="Birkelbach J."/>
            <person name="Nuebel U."/>
            <person name="Pietschmann T."/>
            <person name="Bach T."/>
            <person name="Mueller R."/>
        </authorList>
    </citation>
    <scope>NUCLEOTIDE SEQUENCE [LARGE SCALE GENOMIC DNA]</scope>
    <source>
        <strain evidence="4 5">MSr12523</strain>
    </source>
</reference>
<dbReference type="SUPFAM" id="SSF88659">
    <property type="entry name" value="Sigma3 and sigma4 domains of RNA polymerase sigma factors"/>
    <property type="match status" value="1"/>
</dbReference>
<dbReference type="PANTHER" id="PTHR30173">
    <property type="entry name" value="SIGMA 19 FACTOR"/>
    <property type="match status" value="1"/>
</dbReference>
<dbReference type="InterPro" id="IPR014284">
    <property type="entry name" value="RNA_pol_sigma-70_dom"/>
</dbReference>
<proteinExistence type="predicted"/>